<dbReference type="AlphaFoldDB" id="A0A6A6YB27"/>
<feature type="region of interest" description="Disordered" evidence="1">
    <location>
        <begin position="67"/>
        <end position="86"/>
    </location>
</feature>
<dbReference type="Proteomes" id="UP000504636">
    <property type="component" value="Unplaced"/>
</dbReference>
<proteinExistence type="predicted"/>
<evidence type="ECO:0000313" key="3">
    <source>
        <dbReference type="EMBL" id="KAF2805703.1"/>
    </source>
</evidence>
<dbReference type="EMBL" id="MU003709">
    <property type="protein sequence ID" value="KAF2805703.1"/>
    <property type="molecule type" value="Genomic_DNA"/>
</dbReference>
<dbReference type="GeneID" id="54461723"/>
<name>A0A6A6YB27_9PEZI</name>
<organism evidence="3">
    <name type="scientific">Mytilinidion resinicola</name>
    <dbReference type="NCBI Taxonomy" id="574789"/>
    <lineage>
        <taxon>Eukaryota</taxon>
        <taxon>Fungi</taxon>
        <taxon>Dikarya</taxon>
        <taxon>Ascomycota</taxon>
        <taxon>Pezizomycotina</taxon>
        <taxon>Dothideomycetes</taxon>
        <taxon>Pleosporomycetidae</taxon>
        <taxon>Mytilinidiales</taxon>
        <taxon>Mytilinidiaceae</taxon>
        <taxon>Mytilinidion</taxon>
    </lineage>
</organism>
<evidence type="ECO:0000313" key="5">
    <source>
        <dbReference type="RefSeq" id="XP_033572667.1"/>
    </source>
</evidence>
<evidence type="ECO:0000256" key="2">
    <source>
        <dbReference type="SAM" id="Phobius"/>
    </source>
</evidence>
<reference evidence="5" key="2">
    <citation type="submission" date="2020-04" db="EMBL/GenBank/DDBJ databases">
        <authorList>
            <consortium name="NCBI Genome Project"/>
        </authorList>
    </citation>
    <scope>NUCLEOTIDE SEQUENCE</scope>
    <source>
        <strain evidence="5">CBS 304.34</strain>
    </source>
</reference>
<evidence type="ECO:0000313" key="4">
    <source>
        <dbReference type="Proteomes" id="UP000504636"/>
    </source>
</evidence>
<evidence type="ECO:0000256" key="1">
    <source>
        <dbReference type="SAM" id="MobiDB-lite"/>
    </source>
</evidence>
<accession>A0A6A6YB27</accession>
<keyword evidence="2" id="KW-1133">Transmembrane helix</keyword>
<keyword evidence="4" id="KW-1185">Reference proteome</keyword>
<gene>
    <name evidence="3 5" type="ORF">BDZ99DRAFT_466641</name>
</gene>
<feature type="transmembrane region" description="Helical" evidence="2">
    <location>
        <begin position="20"/>
        <end position="40"/>
    </location>
</feature>
<keyword evidence="2" id="KW-0472">Membrane</keyword>
<reference evidence="3 5" key="1">
    <citation type="journal article" date="2020" name="Stud. Mycol.">
        <title>101 Dothideomycetes genomes: a test case for predicting lifestyles and emergence of pathogens.</title>
        <authorList>
            <person name="Haridas S."/>
            <person name="Albert R."/>
            <person name="Binder M."/>
            <person name="Bloem J."/>
            <person name="Labutti K."/>
            <person name="Salamov A."/>
            <person name="Andreopoulos B."/>
            <person name="Baker S."/>
            <person name="Barry K."/>
            <person name="Bills G."/>
            <person name="Bluhm B."/>
            <person name="Cannon C."/>
            <person name="Castanera R."/>
            <person name="Culley D."/>
            <person name="Daum C."/>
            <person name="Ezra D."/>
            <person name="Gonzalez J."/>
            <person name="Henrissat B."/>
            <person name="Kuo A."/>
            <person name="Liang C."/>
            <person name="Lipzen A."/>
            <person name="Lutzoni F."/>
            <person name="Magnuson J."/>
            <person name="Mondo S."/>
            <person name="Nolan M."/>
            <person name="Ohm R."/>
            <person name="Pangilinan J."/>
            <person name="Park H.-J."/>
            <person name="Ramirez L."/>
            <person name="Alfaro M."/>
            <person name="Sun H."/>
            <person name="Tritt A."/>
            <person name="Yoshinaga Y."/>
            <person name="Zwiers L.-H."/>
            <person name="Turgeon B."/>
            <person name="Goodwin S."/>
            <person name="Spatafora J."/>
            <person name="Crous P."/>
            <person name="Grigoriev I."/>
        </authorList>
    </citation>
    <scope>NUCLEOTIDE SEQUENCE</scope>
    <source>
        <strain evidence="3 5">CBS 304.34</strain>
    </source>
</reference>
<protein>
    <submittedName>
        <fullName evidence="3 5">Uncharacterized protein</fullName>
    </submittedName>
</protein>
<reference evidence="5" key="3">
    <citation type="submission" date="2025-04" db="UniProtKB">
        <authorList>
            <consortium name="RefSeq"/>
        </authorList>
    </citation>
    <scope>IDENTIFICATION</scope>
    <source>
        <strain evidence="5">CBS 304.34</strain>
    </source>
</reference>
<sequence>MPNAVEAVIASPPLLNLSFPYLYASLALAPLVHLRLFLLLPMMPKPEKNSSSERMRKGALNCLPPLMETKSSENSMMQHLSPIDRS</sequence>
<keyword evidence="2" id="KW-0812">Transmembrane</keyword>
<dbReference type="RefSeq" id="XP_033572667.1">
    <property type="nucleotide sequence ID" value="XM_033720830.1"/>
</dbReference>